<dbReference type="EMBL" id="RWGX01000006">
    <property type="protein sequence ID" value="RVU86711.1"/>
    <property type="molecule type" value="Genomic_DNA"/>
</dbReference>
<proteinExistence type="predicted"/>
<protein>
    <submittedName>
        <fullName evidence="2">Uncharacterized protein</fullName>
    </submittedName>
</protein>
<evidence type="ECO:0000313" key="2">
    <source>
        <dbReference type="EMBL" id="RVU86711.1"/>
    </source>
</evidence>
<comment type="caution">
    <text evidence="2">The sequence shown here is derived from an EMBL/GenBank/DDBJ whole genome shotgun (WGS) entry which is preliminary data.</text>
</comment>
<sequence length="297" mass="32941">MVGSGNRRPEQHRPSPFFDGIPELDADVSEFGAGTATESNKIHVSTTDFDVDILINNNTYPIPVQVYDDGTLDFKLDKYQTKVITLSDDQTMGAAYDKIQVVTGKGVKKINSTKFAKGIHSIAPQSHTINTPVLAATGGPDNLQDATGRKRLTYEDLVNFKQALADAGMPTDDVRLVLCNNHWNDLLMDRKNFGNQLVDYVKGKPAPVILGFELFQYANMPRYTAAKVKKPYNSIPDSTDKTASVAFWKGGIAKKTGLTKQYFVKSESNPHGQTNDLAYRHYYLITPFRPKYIGAII</sequence>
<feature type="region of interest" description="Disordered" evidence="1">
    <location>
        <begin position="1"/>
        <end position="21"/>
    </location>
</feature>
<reference evidence="2" key="1">
    <citation type="submission" date="2018-12" db="EMBL/GenBank/DDBJ databases">
        <title>Draft genome sequence of Flaovobacterium columnare BGFS27 isolated from channel catfish in Alabama.</title>
        <authorList>
            <person name="Cai W."/>
            <person name="Arias C."/>
        </authorList>
    </citation>
    <scope>NUCLEOTIDE SEQUENCE [LARGE SCALE GENOMIC DNA]</scope>
    <source>
        <strain evidence="2">BGFS27</strain>
    </source>
</reference>
<accession>A0AA94JMR0</accession>
<gene>
    <name evidence="2" type="ORF">EJB19_14175</name>
</gene>
<name>A0AA94JMR0_9FLAO</name>
<evidence type="ECO:0000256" key="1">
    <source>
        <dbReference type="SAM" id="MobiDB-lite"/>
    </source>
</evidence>
<organism evidence="2">
    <name type="scientific">Flavobacterium columnare</name>
    <dbReference type="NCBI Taxonomy" id="996"/>
    <lineage>
        <taxon>Bacteria</taxon>
        <taxon>Pseudomonadati</taxon>
        <taxon>Bacteroidota</taxon>
        <taxon>Flavobacteriia</taxon>
        <taxon>Flavobacteriales</taxon>
        <taxon>Flavobacteriaceae</taxon>
        <taxon>Flavobacterium</taxon>
    </lineage>
</organism>
<dbReference type="AlphaFoldDB" id="A0AA94JMR0"/>